<keyword evidence="10" id="KW-1185">Reference proteome</keyword>
<dbReference type="PANTHER" id="PTHR30506:SF3">
    <property type="entry name" value="UPF0126 INNER MEMBRANE PROTEIN YADS-RELATED"/>
    <property type="match status" value="1"/>
</dbReference>
<feature type="transmembrane region" description="Helical" evidence="7">
    <location>
        <begin position="85"/>
        <end position="105"/>
    </location>
</feature>
<evidence type="ECO:0000259" key="8">
    <source>
        <dbReference type="Pfam" id="PF03458"/>
    </source>
</evidence>
<name>A0A6B9Z934_9BACT</name>
<feature type="transmembrane region" description="Helical" evidence="7">
    <location>
        <begin position="173"/>
        <end position="193"/>
    </location>
</feature>
<proteinExistence type="inferred from homology"/>
<evidence type="ECO:0000313" key="10">
    <source>
        <dbReference type="Proteomes" id="UP000476411"/>
    </source>
</evidence>
<feature type="transmembrane region" description="Helical" evidence="7">
    <location>
        <begin position="30"/>
        <end position="50"/>
    </location>
</feature>
<keyword evidence="6 7" id="KW-0472">Membrane</keyword>
<evidence type="ECO:0000256" key="6">
    <source>
        <dbReference type="ARBA" id="ARBA00023136"/>
    </source>
</evidence>
<dbReference type="RefSeq" id="WP_162330485.1">
    <property type="nucleotide sequence ID" value="NZ_CP048113.1"/>
</dbReference>
<evidence type="ECO:0000256" key="4">
    <source>
        <dbReference type="ARBA" id="ARBA00022692"/>
    </source>
</evidence>
<dbReference type="InterPro" id="IPR005115">
    <property type="entry name" value="Gly_transporter"/>
</dbReference>
<keyword evidence="3" id="KW-1003">Cell membrane</keyword>
<dbReference type="Proteomes" id="UP000476411">
    <property type="component" value="Chromosome"/>
</dbReference>
<evidence type="ECO:0000256" key="7">
    <source>
        <dbReference type="SAM" id="Phobius"/>
    </source>
</evidence>
<dbReference type="AlphaFoldDB" id="A0A6B9Z934"/>
<feature type="transmembrane region" description="Helical" evidence="7">
    <location>
        <begin position="56"/>
        <end position="78"/>
    </location>
</feature>
<keyword evidence="5 7" id="KW-1133">Transmembrane helix</keyword>
<evidence type="ECO:0000256" key="2">
    <source>
        <dbReference type="ARBA" id="ARBA00008193"/>
    </source>
</evidence>
<evidence type="ECO:0000256" key="5">
    <source>
        <dbReference type="ARBA" id="ARBA00022989"/>
    </source>
</evidence>
<feature type="transmembrane region" description="Helical" evidence="7">
    <location>
        <begin position="148"/>
        <end position="167"/>
    </location>
</feature>
<reference evidence="9 10" key="1">
    <citation type="submission" date="2020-01" db="EMBL/GenBank/DDBJ databases">
        <title>Complete genome sequence of Chitinophaga sp. H33E-04 isolated from quinoa roots.</title>
        <authorList>
            <person name="Weon H.-Y."/>
            <person name="Lee S.A."/>
        </authorList>
    </citation>
    <scope>NUCLEOTIDE SEQUENCE [LARGE SCALE GENOMIC DNA]</scope>
    <source>
        <strain evidence="9 10">H33E-04</strain>
    </source>
</reference>
<feature type="transmembrane region" description="Helical" evidence="7">
    <location>
        <begin position="6"/>
        <end position="23"/>
    </location>
</feature>
<comment type="subcellular location">
    <subcellularLocation>
        <location evidence="1">Cell membrane</location>
        <topology evidence="1">Multi-pass membrane protein</topology>
    </subcellularLocation>
</comment>
<evidence type="ECO:0000256" key="1">
    <source>
        <dbReference type="ARBA" id="ARBA00004651"/>
    </source>
</evidence>
<feature type="domain" description="Glycine transporter" evidence="8">
    <location>
        <begin position="5"/>
        <end position="78"/>
    </location>
</feature>
<dbReference type="Pfam" id="PF03458">
    <property type="entry name" value="Gly_transporter"/>
    <property type="match status" value="2"/>
</dbReference>
<evidence type="ECO:0000313" key="9">
    <source>
        <dbReference type="EMBL" id="QHS58782.1"/>
    </source>
</evidence>
<sequence>MLFSILDNIGTIAFAISGALTAIEKRMDIFGVLMIAIVTAFGGGTLRDILIGNFPVTWLTDLSNFYVVTGSVVITILFRKVLLKLPLSLLFFDAIGLGIFTLIGIQKGLLVNLHPLVCVLLGTVTACFGGVIRDILCNEVPAIFHKEVYATACMAGGVVFFAGEYFAFSRDVIFISTIVTIIVIRLLAVRYSWSLPHVKVWGE</sequence>
<accession>A0A6B9Z934</accession>
<evidence type="ECO:0000256" key="3">
    <source>
        <dbReference type="ARBA" id="ARBA00022475"/>
    </source>
</evidence>
<gene>
    <name evidence="9" type="ORF">GWR21_03935</name>
</gene>
<feature type="domain" description="Glycine transporter" evidence="8">
    <location>
        <begin position="91"/>
        <end position="162"/>
    </location>
</feature>
<dbReference type="KEGG" id="chih:GWR21_03935"/>
<comment type="similarity">
    <text evidence="2">Belongs to the UPF0126 family.</text>
</comment>
<organism evidence="9 10">
    <name type="scientific">Chitinophaga agri</name>
    <dbReference type="NCBI Taxonomy" id="2703787"/>
    <lineage>
        <taxon>Bacteria</taxon>
        <taxon>Pseudomonadati</taxon>
        <taxon>Bacteroidota</taxon>
        <taxon>Chitinophagia</taxon>
        <taxon>Chitinophagales</taxon>
        <taxon>Chitinophagaceae</taxon>
        <taxon>Chitinophaga</taxon>
    </lineage>
</organism>
<keyword evidence="4 7" id="KW-0812">Transmembrane</keyword>
<dbReference type="PANTHER" id="PTHR30506">
    <property type="entry name" value="INNER MEMBRANE PROTEIN"/>
    <property type="match status" value="1"/>
</dbReference>
<feature type="transmembrane region" description="Helical" evidence="7">
    <location>
        <begin position="111"/>
        <end position="136"/>
    </location>
</feature>
<dbReference type="EMBL" id="CP048113">
    <property type="protein sequence ID" value="QHS58782.1"/>
    <property type="molecule type" value="Genomic_DNA"/>
</dbReference>
<dbReference type="GO" id="GO:0005886">
    <property type="term" value="C:plasma membrane"/>
    <property type="evidence" value="ECO:0007669"/>
    <property type="project" value="UniProtKB-SubCell"/>
</dbReference>
<protein>
    <submittedName>
        <fullName evidence="9">Trimeric intracellular cation channel family protein</fullName>
    </submittedName>
</protein>